<keyword evidence="8" id="KW-0378">Hydrolase</keyword>
<dbReference type="InterPro" id="IPR033112">
    <property type="entry name" value="PLA2_Asp_AS"/>
</dbReference>
<organism evidence="10 11">
    <name type="scientific">Sphenodon punctatus</name>
    <name type="common">Tuatara</name>
    <name type="synonym">Hatteria punctata</name>
    <dbReference type="NCBI Taxonomy" id="8508"/>
    <lineage>
        <taxon>Eukaryota</taxon>
        <taxon>Metazoa</taxon>
        <taxon>Chordata</taxon>
        <taxon>Craniata</taxon>
        <taxon>Vertebrata</taxon>
        <taxon>Euteleostomi</taxon>
        <taxon>Lepidosauria</taxon>
        <taxon>Sphenodontia</taxon>
        <taxon>Sphenodontidae</taxon>
        <taxon>Sphenodon</taxon>
    </lineage>
</organism>
<dbReference type="PROSITE" id="PS00118">
    <property type="entry name" value="PA2_HIS"/>
    <property type="match status" value="1"/>
</dbReference>
<dbReference type="GO" id="GO:0046337">
    <property type="term" value="P:phosphatidylethanolamine metabolic process"/>
    <property type="evidence" value="ECO:0007669"/>
    <property type="project" value="Ensembl"/>
</dbReference>
<dbReference type="GO" id="GO:0047498">
    <property type="term" value="F:calcium-dependent phospholipase A2 activity"/>
    <property type="evidence" value="ECO:0007669"/>
    <property type="project" value="Ensembl"/>
</dbReference>
<dbReference type="GO" id="GO:0016042">
    <property type="term" value="P:lipid catabolic process"/>
    <property type="evidence" value="ECO:0007669"/>
    <property type="project" value="InterPro"/>
</dbReference>
<protein>
    <recommendedName>
        <fullName evidence="8">Phospholipase A2</fullName>
        <ecNumber evidence="8">3.1.1.4</ecNumber>
    </recommendedName>
</protein>
<evidence type="ECO:0000256" key="6">
    <source>
        <dbReference type="PIRSR" id="PIRSR601211-3"/>
    </source>
</evidence>
<dbReference type="AlphaFoldDB" id="A0A8D0G364"/>
<dbReference type="GO" id="GO:1902563">
    <property type="term" value="P:regulation of neutrophil activation"/>
    <property type="evidence" value="ECO:0007669"/>
    <property type="project" value="Ensembl"/>
</dbReference>
<dbReference type="GO" id="GO:0005783">
    <property type="term" value="C:endoplasmic reticulum"/>
    <property type="evidence" value="ECO:0007669"/>
    <property type="project" value="Ensembl"/>
</dbReference>
<feature type="binding site" evidence="5">
    <location>
        <position position="50"/>
    </location>
    <ligand>
        <name>Ca(2+)</name>
        <dbReference type="ChEBI" id="CHEBI:29108"/>
    </ligand>
</feature>
<keyword evidence="5 8" id="KW-0106">Calcium</keyword>
<evidence type="ECO:0000256" key="3">
    <source>
        <dbReference type="ARBA" id="ARBA00023157"/>
    </source>
</evidence>
<dbReference type="GO" id="GO:0050830">
    <property type="term" value="P:defense response to Gram-positive bacterium"/>
    <property type="evidence" value="ECO:0007669"/>
    <property type="project" value="Ensembl"/>
</dbReference>
<feature type="binding site" evidence="5">
    <location>
        <position position="67"/>
    </location>
    <ligand>
        <name>Ca(2+)</name>
        <dbReference type="ChEBI" id="CHEBI:29108"/>
    </ligand>
</feature>
<feature type="disulfide bond" evidence="6">
    <location>
        <begin position="96"/>
        <end position="107"/>
    </location>
</feature>
<evidence type="ECO:0000256" key="5">
    <source>
        <dbReference type="PIRSR" id="PIRSR601211-2"/>
    </source>
</evidence>
<dbReference type="GO" id="GO:0005543">
    <property type="term" value="F:phospholipid binding"/>
    <property type="evidence" value="ECO:0007669"/>
    <property type="project" value="Ensembl"/>
</dbReference>
<proteinExistence type="inferred from homology"/>
<comment type="catalytic activity">
    <reaction evidence="8">
        <text>a 1,2-diacyl-sn-glycero-3-phosphocholine + H2O = a 1-acyl-sn-glycero-3-phosphocholine + a fatty acid + H(+)</text>
        <dbReference type="Rhea" id="RHEA:15801"/>
        <dbReference type="ChEBI" id="CHEBI:15377"/>
        <dbReference type="ChEBI" id="CHEBI:15378"/>
        <dbReference type="ChEBI" id="CHEBI:28868"/>
        <dbReference type="ChEBI" id="CHEBI:57643"/>
        <dbReference type="ChEBI" id="CHEBI:58168"/>
        <dbReference type="EC" id="3.1.1.4"/>
    </reaction>
</comment>
<dbReference type="Proteomes" id="UP000694392">
    <property type="component" value="Unplaced"/>
</dbReference>
<dbReference type="InterPro" id="IPR036444">
    <property type="entry name" value="PLipase_A2_dom_sf"/>
</dbReference>
<evidence type="ECO:0000256" key="7">
    <source>
        <dbReference type="RuleBase" id="RU003654"/>
    </source>
</evidence>
<feature type="binding site" evidence="5">
    <location>
        <position position="46"/>
    </location>
    <ligand>
        <name>Ca(2+)</name>
        <dbReference type="ChEBI" id="CHEBI:29108"/>
    </ligand>
</feature>
<dbReference type="OMA" id="WCKRESC"/>
<dbReference type="GO" id="GO:0050482">
    <property type="term" value="P:arachidonate secretion"/>
    <property type="evidence" value="ECO:0007669"/>
    <property type="project" value="InterPro"/>
</dbReference>
<keyword evidence="3 6" id="KW-1015">Disulfide bond</keyword>
<evidence type="ECO:0000256" key="8">
    <source>
        <dbReference type="RuleBase" id="RU361236"/>
    </source>
</evidence>
<dbReference type="SMART" id="SM00085">
    <property type="entry name" value="PA2c"/>
    <property type="match status" value="1"/>
</dbReference>
<dbReference type="PROSITE" id="PS00119">
    <property type="entry name" value="PA2_ASP"/>
    <property type="match status" value="1"/>
</dbReference>
<dbReference type="Gene3D" id="1.20.90.10">
    <property type="entry name" value="Phospholipase A2 domain"/>
    <property type="match status" value="1"/>
</dbReference>
<dbReference type="EC" id="3.1.1.4" evidence="8"/>
<dbReference type="GO" id="GO:0034374">
    <property type="term" value="P:low-density lipoprotein particle remodeling"/>
    <property type="evidence" value="ECO:0007669"/>
    <property type="project" value="Ensembl"/>
</dbReference>
<dbReference type="FunFam" id="1.20.90.10:FF:000001">
    <property type="entry name" value="Basic phospholipase A2 homolog"/>
    <property type="match status" value="1"/>
</dbReference>
<feature type="binding site" evidence="5">
    <location>
        <position position="48"/>
    </location>
    <ligand>
        <name>Ca(2+)</name>
        <dbReference type="ChEBI" id="CHEBI:29108"/>
    </ligand>
</feature>
<feature type="disulfide bond" evidence="6">
    <location>
        <begin position="68"/>
        <end position="143"/>
    </location>
</feature>
<dbReference type="InterPro" id="IPR001211">
    <property type="entry name" value="PLA2"/>
</dbReference>
<feature type="disulfide bond" evidence="6">
    <location>
        <begin position="47"/>
        <end position="63"/>
    </location>
</feature>
<evidence type="ECO:0000256" key="2">
    <source>
        <dbReference type="ARBA" id="ARBA00022525"/>
    </source>
</evidence>
<comment type="similarity">
    <text evidence="7">Belongs to the phospholipase A2 family.</text>
</comment>
<dbReference type="GeneTree" id="ENSGT00940000155096"/>
<evidence type="ECO:0000313" key="10">
    <source>
        <dbReference type="Ensembl" id="ENSSPUP00000001858.1"/>
    </source>
</evidence>
<dbReference type="GO" id="GO:0046473">
    <property type="term" value="P:phosphatidic acid metabolic process"/>
    <property type="evidence" value="ECO:0007669"/>
    <property type="project" value="Ensembl"/>
</dbReference>
<dbReference type="InterPro" id="IPR016090">
    <property type="entry name" value="PLA2-like_dom"/>
</dbReference>
<keyword evidence="2 8" id="KW-0964">Secreted</keyword>
<dbReference type="GO" id="GO:0070374">
    <property type="term" value="P:positive regulation of ERK1 and ERK2 cascade"/>
    <property type="evidence" value="ECO:0007669"/>
    <property type="project" value="Ensembl"/>
</dbReference>
<evidence type="ECO:0000256" key="1">
    <source>
        <dbReference type="ARBA" id="ARBA00004613"/>
    </source>
</evidence>
<feature type="chain" id="PRO_5034858601" description="Phospholipase A2" evidence="8">
    <location>
        <begin position="20"/>
        <end position="144"/>
    </location>
</feature>
<dbReference type="GO" id="GO:0038166">
    <property type="term" value="P:angiotensin-activated signaling pathway"/>
    <property type="evidence" value="ECO:0007669"/>
    <property type="project" value="Ensembl"/>
</dbReference>
<dbReference type="Ensembl" id="ENSSPUT00000001959.1">
    <property type="protein sequence ID" value="ENSSPUP00000001858.1"/>
    <property type="gene ID" value="ENSSPUG00000001371.1"/>
</dbReference>
<accession>A0A8D0G364</accession>
<comment type="cofactor">
    <cofactor evidence="5">
        <name>Ca(2+)</name>
        <dbReference type="ChEBI" id="CHEBI:29108"/>
    </cofactor>
    <text evidence="5">Binds 1 Ca(2+) ion per subunit.</text>
</comment>
<evidence type="ECO:0000256" key="4">
    <source>
        <dbReference type="PIRSR" id="PIRSR601211-1"/>
    </source>
</evidence>
<feature type="active site" evidence="4">
    <location>
        <position position="66"/>
    </location>
</feature>
<feature type="disulfide bond" evidence="6">
    <location>
        <begin position="78"/>
        <end position="102"/>
    </location>
</feature>
<name>A0A8D0G364_SPHPU</name>
<feature type="active site" evidence="4">
    <location>
        <position position="110"/>
    </location>
</feature>
<dbReference type="PANTHER" id="PTHR11716">
    <property type="entry name" value="PHOSPHOLIPASE A2 FAMILY MEMBER"/>
    <property type="match status" value="1"/>
</dbReference>
<evidence type="ECO:0000259" key="9">
    <source>
        <dbReference type="SMART" id="SM00085"/>
    </source>
</evidence>
<keyword evidence="11" id="KW-1185">Reference proteome</keyword>
<reference evidence="10" key="1">
    <citation type="submission" date="2025-08" db="UniProtKB">
        <authorList>
            <consortium name="Ensembl"/>
        </authorList>
    </citation>
    <scope>IDENTIFICATION</scope>
</reference>
<reference evidence="10" key="2">
    <citation type="submission" date="2025-09" db="UniProtKB">
        <authorList>
            <consortium name="Ensembl"/>
        </authorList>
    </citation>
    <scope>IDENTIFICATION</scope>
</reference>
<feature type="domain" description="Phospholipase A2-like central" evidence="9">
    <location>
        <begin position="20"/>
        <end position="137"/>
    </location>
</feature>
<keyword evidence="8" id="KW-0443">Lipid metabolism</keyword>
<dbReference type="GO" id="GO:0042130">
    <property type="term" value="P:negative regulation of T cell proliferation"/>
    <property type="evidence" value="ECO:0007669"/>
    <property type="project" value="TreeGrafter"/>
</dbReference>
<dbReference type="PANTHER" id="PTHR11716:SF9">
    <property type="entry name" value="PHOSPHOLIPASE A2, MEMBRANE ASSOCIATED"/>
    <property type="match status" value="1"/>
</dbReference>
<evidence type="ECO:0000313" key="11">
    <source>
        <dbReference type="Proteomes" id="UP000694392"/>
    </source>
</evidence>
<gene>
    <name evidence="10" type="primary">PLA2G2A</name>
</gene>
<feature type="disulfide bond" evidence="6">
    <location>
        <begin position="62"/>
        <end position="116"/>
    </location>
</feature>
<keyword evidence="5" id="KW-0479">Metal-binding</keyword>
<dbReference type="InterPro" id="IPR033113">
    <property type="entry name" value="PLA2_histidine"/>
</dbReference>
<dbReference type="GO" id="GO:0005509">
    <property type="term" value="F:calcium ion binding"/>
    <property type="evidence" value="ECO:0007669"/>
    <property type="project" value="InterPro"/>
</dbReference>
<dbReference type="GO" id="GO:0046470">
    <property type="term" value="P:phosphatidylcholine metabolic process"/>
    <property type="evidence" value="ECO:0007669"/>
    <property type="project" value="Ensembl"/>
</dbReference>
<comment type="subcellular location">
    <subcellularLocation>
        <location evidence="1 8">Secreted</location>
    </subcellularLocation>
</comment>
<feature type="signal peptide" evidence="8">
    <location>
        <begin position="1"/>
        <end position="19"/>
    </location>
</feature>
<dbReference type="SUPFAM" id="SSF48619">
    <property type="entry name" value="Phospholipase A2, PLA2"/>
    <property type="match status" value="1"/>
</dbReference>
<dbReference type="PRINTS" id="PR00389">
    <property type="entry name" value="PHPHLIPASEA2"/>
</dbReference>
<feature type="disulfide bond" evidence="6">
    <location>
        <begin position="69"/>
        <end position="109"/>
    </location>
</feature>
<keyword evidence="8" id="KW-0732">Signal</keyword>
<dbReference type="Pfam" id="PF00068">
    <property type="entry name" value="Phospholip_A2_1"/>
    <property type="match status" value="1"/>
</dbReference>
<dbReference type="CDD" id="cd00125">
    <property type="entry name" value="PLA2c"/>
    <property type="match status" value="1"/>
</dbReference>
<sequence length="144" mass="16900">WGQIQPMAAFLIGVTIADGSLWDLNRMIKIETGKHAFPNYSTYGCYCGWGGKGQPMDETDWCCHQHDCCYEKLDKRGCRTKTDSYHFFHLFGKVYCGLGSWCEKQICECDRTLVLCLKEHMKSYKKRYRYYRNSQCKGKKPWCS</sequence>
<dbReference type="GO" id="GO:0005615">
    <property type="term" value="C:extracellular space"/>
    <property type="evidence" value="ECO:0007669"/>
    <property type="project" value="Ensembl"/>
</dbReference>